<dbReference type="AlphaFoldDB" id="A0A0C3PSD2"/>
<protein>
    <submittedName>
        <fullName evidence="1">Uncharacterized protein</fullName>
    </submittedName>
</protein>
<evidence type="ECO:0000313" key="2">
    <source>
        <dbReference type="Proteomes" id="UP000053257"/>
    </source>
</evidence>
<gene>
    <name evidence="1" type="ORF">PHLGIDRAFT_247900</name>
</gene>
<keyword evidence="2" id="KW-1185">Reference proteome</keyword>
<dbReference type="HOGENOM" id="CLU_1619624_0_0_1"/>
<accession>A0A0C3PSD2</accession>
<organism evidence="1 2">
    <name type="scientific">Phlebiopsis gigantea (strain 11061_1 CR5-6)</name>
    <name type="common">White-rot fungus</name>
    <name type="synonym">Peniophora gigantea</name>
    <dbReference type="NCBI Taxonomy" id="745531"/>
    <lineage>
        <taxon>Eukaryota</taxon>
        <taxon>Fungi</taxon>
        <taxon>Dikarya</taxon>
        <taxon>Basidiomycota</taxon>
        <taxon>Agaricomycotina</taxon>
        <taxon>Agaricomycetes</taxon>
        <taxon>Polyporales</taxon>
        <taxon>Phanerochaetaceae</taxon>
        <taxon>Phlebiopsis</taxon>
    </lineage>
</organism>
<sequence>MFISSACPLLCMIALDNHSEDGAPANSQSVGTGGSIIVTFTATSLKADTVTTNNNSSGESVSSTVIFYGDSTIHTAGWQTITWAGRGGEDASAGVAPSSGYTDLDQSGKILSVDFWLFDDDHSYATFLLYMGTESFAKTQGFKILDIIVIAELTAREICCECSL</sequence>
<name>A0A0C3PSD2_PHLG1</name>
<dbReference type="EMBL" id="KN840456">
    <property type="protein sequence ID" value="KIP10268.1"/>
    <property type="molecule type" value="Genomic_DNA"/>
</dbReference>
<reference evidence="1 2" key="1">
    <citation type="journal article" date="2014" name="PLoS Genet.">
        <title>Analysis of the Phlebiopsis gigantea genome, transcriptome and secretome provides insight into its pioneer colonization strategies of wood.</title>
        <authorList>
            <person name="Hori C."/>
            <person name="Ishida T."/>
            <person name="Igarashi K."/>
            <person name="Samejima M."/>
            <person name="Suzuki H."/>
            <person name="Master E."/>
            <person name="Ferreira P."/>
            <person name="Ruiz-Duenas F.J."/>
            <person name="Held B."/>
            <person name="Canessa P."/>
            <person name="Larrondo L.F."/>
            <person name="Schmoll M."/>
            <person name="Druzhinina I.S."/>
            <person name="Kubicek C.P."/>
            <person name="Gaskell J.A."/>
            <person name="Kersten P."/>
            <person name="St John F."/>
            <person name="Glasner J."/>
            <person name="Sabat G."/>
            <person name="Splinter BonDurant S."/>
            <person name="Syed K."/>
            <person name="Yadav J."/>
            <person name="Mgbeahuruike A.C."/>
            <person name="Kovalchuk A."/>
            <person name="Asiegbu F.O."/>
            <person name="Lackner G."/>
            <person name="Hoffmeister D."/>
            <person name="Rencoret J."/>
            <person name="Gutierrez A."/>
            <person name="Sun H."/>
            <person name="Lindquist E."/>
            <person name="Barry K."/>
            <person name="Riley R."/>
            <person name="Grigoriev I.V."/>
            <person name="Henrissat B."/>
            <person name="Kues U."/>
            <person name="Berka R.M."/>
            <person name="Martinez A.T."/>
            <person name="Covert S.F."/>
            <person name="Blanchette R.A."/>
            <person name="Cullen D."/>
        </authorList>
    </citation>
    <scope>NUCLEOTIDE SEQUENCE [LARGE SCALE GENOMIC DNA]</scope>
    <source>
        <strain evidence="1 2">11061_1 CR5-6</strain>
    </source>
</reference>
<dbReference type="Proteomes" id="UP000053257">
    <property type="component" value="Unassembled WGS sequence"/>
</dbReference>
<proteinExistence type="predicted"/>
<evidence type="ECO:0000313" key="1">
    <source>
        <dbReference type="EMBL" id="KIP10268.1"/>
    </source>
</evidence>